<reference evidence="7 8" key="1">
    <citation type="submission" date="2021-04" db="EMBL/GenBank/DDBJ databases">
        <authorList>
            <person name="Bliznina A."/>
        </authorList>
    </citation>
    <scope>NUCLEOTIDE SEQUENCE [LARGE SCALE GENOMIC DNA]</scope>
</reference>
<dbReference type="EMBL" id="OU015567">
    <property type="protein sequence ID" value="CAG5112372.1"/>
    <property type="molecule type" value="Genomic_DNA"/>
</dbReference>
<dbReference type="InterPro" id="IPR036179">
    <property type="entry name" value="Ig-like_dom_sf"/>
</dbReference>
<dbReference type="Proteomes" id="UP001158576">
    <property type="component" value="Chromosome 2"/>
</dbReference>
<feature type="domain" description="Ig-like" evidence="6">
    <location>
        <begin position="215"/>
        <end position="253"/>
    </location>
</feature>
<organism evidence="7 8">
    <name type="scientific">Oikopleura dioica</name>
    <name type="common">Tunicate</name>
    <dbReference type="NCBI Taxonomy" id="34765"/>
    <lineage>
        <taxon>Eukaryota</taxon>
        <taxon>Metazoa</taxon>
        <taxon>Chordata</taxon>
        <taxon>Tunicata</taxon>
        <taxon>Appendicularia</taxon>
        <taxon>Copelata</taxon>
        <taxon>Oikopleuridae</taxon>
        <taxon>Oikopleura</taxon>
    </lineage>
</organism>
<accession>A0ABN7T8B5</accession>
<keyword evidence="3" id="KW-1015">Disulfide bond</keyword>
<evidence type="ECO:0000313" key="8">
    <source>
        <dbReference type="Proteomes" id="UP001158576"/>
    </source>
</evidence>
<dbReference type="SUPFAM" id="SSF48726">
    <property type="entry name" value="Immunoglobulin"/>
    <property type="match status" value="3"/>
</dbReference>
<dbReference type="Gene3D" id="2.60.40.10">
    <property type="entry name" value="Immunoglobulins"/>
    <property type="match status" value="3"/>
</dbReference>
<keyword evidence="8" id="KW-1185">Reference proteome</keyword>
<evidence type="ECO:0000256" key="3">
    <source>
        <dbReference type="ARBA" id="ARBA00023157"/>
    </source>
</evidence>
<evidence type="ECO:0000256" key="1">
    <source>
        <dbReference type="ARBA" id="ARBA00004479"/>
    </source>
</evidence>
<gene>
    <name evidence="7" type="ORF">OKIOD_LOCUS15358</name>
</gene>
<evidence type="ECO:0000313" key="7">
    <source>
        <dbReference type="EMBL" id="CAG5112372.1"/>
    </source>
</evidence>
<evidence type="ECO:0000259" key="6">
    <source>
        <dbReference type="PROSITE" id="PS50835"/>
    </source>
</evidence>
<evidence type="ECO:0000256" key="4">
    <source>
        <dbReference type="ARBA" id="ARBA00023180"/>
    </source>
</evidence>
<dbReference type="PROSITE" id="PS50835">
    <property type="entry name" value="IG_LIKE"/>
    <property type="match status" value="2"/>
</dbReference>
<keyword evidence="5" id="KW-0393">Immunoglobulin domain</keyword>
<sequence length="340" mass="36466">MKFAKIATLQILLVNAQEKKPQEKIISRGGDVRLSCKVNTTDSIVWINSKAGASGELSIPRAVSIGMEQLMDLGKVSFTSGDYSLTIQNVDDDKQGLWNCQQAGRIVASYNLIVDVPPEIEMVSSSPVEVGEDSTLICQASGRPRPKIYWTRKGGETIDGAKTIELADADGVQRSQGTLVVQNVTKSMIAEISCNAQSRATTATQTTDVNVKSAPVVITEEGLGMTKRRYAKVGSATQVSCIVQGFPIPTVRWWLDERFLRIDEIEDERIKLCTNVRDDAKEVGELLDAIKDKIDGGAEGLLGDAGDAVADAFGNVGESIDKAVGGAVDNAGDAFEVVQT</sequence>
<dbReference type="SMART" id="SM00408">
    <property type="entry name" value="IGc2"/>
    <property type="match status" value="2"/>
</dbReference>
<dbReference type="InterPro" id="IPR007110">
    <property type="entry name" value="Ig-like_dom"/>
</dbReference>
<evidence type="ECO:0000256" key="2">
    <source>
        <dbReference type="ARBA" id="ARBA00023136"/>
    </source>
</evidence>
<protein>
    <submittedName>
        <fullName evidence="7">Oidioi.mRNA.OKI2018_I69.chr2.g6593.t1.cds</fullName>
    </submittedName>
</protein>
<dbReference type="PANTHER" id="PTHR11640">
    <property type="entry name" value="NEPHRIN"/>
    <property type="match status" value="1"/>
</dbReference>
<name>A0ABN7T8B5_OIKDI</name>
<dbReference type="InterPro" id="IPR003599">
    <property type="entry name" value="Ig_sub"/>
</dbReference>
<feature type="domain" description="Ig-like" evidence="6">
    <location>
        <begin position="118"/>
        <end position="210"/>
    </location>
</feature>
<dbReference type="InterPro" id="IPR051275">
    <property type="entry name" value="Cell_adhesion_signaling"/>
</dbReference>
<keyword evidence="4" id="KW-0325">Glycoprotein</keyword>
<dbReference type="PANTHER" id="PTHR11640:SF31">
    <property type="entry name" value="IRREGULAR CHIASM C-ROUGHEST PROTEIN-RELATED"/>
    <property type="match status" value="1"/>
</dbReference>
<dbReference type="InterPro" id="IPR003598">
    <property type="entry name" value="Ig_sub2"/>
</dbReference>
<dbReference type="InterPro" id="IPR013783">
    <property type="entry name" value="Ig-like_fold"/>
</dbReference>
<evidence type="ECO:0000256" key="5">
    <source>
        <dbReference type="ARBA" id="ARBA00023319"/>
    </source>
</evidence>
<dbReference type="SMART" id="SM00409">
    <property type="entry name" value="IG"/>
    <property type="match status" value="2"/>
</dbReference>
<dbReference type="Pfam" id="PF13927">
    <property type="entry name" value="Ig_3"/>
    <property type="match status" value="1"/>
</dbReference>
<comment type="subcellular location">
    <subcellularLocation>
        <location evidence="1">Membrane</location>
        <topology evidence="1">Single-pass type I membrane protein</topology>
    </subcellularLocation>
</comment>
<keyword evidence="2" id="KW-0472">Membrane</keyword>
<proteinExistence type="predicted"/>